<name>A0A1T4W4K4_9GAMM</name>
<evidence type="ECO:0000313" key="6">
    <source>
        <dbReference type="EMBL" id="SKA72137.1"/>
    </source>
</evidence>
<keyword evidence="4" id="KW-0804">Transcription</keyword>
<gene>
    <name evidence="6" type="ORF">SAMN02745132_04736</name>
</gene>
<evidence type="ECO:0000256" key="1">
    <source>
        <dbReference type="ARBA" id="ARBA00009437"/>
    </source>
</evidence>
<evidence type="ECO:0000256" key="4">
    <source>
        <dbReference type="ARBA" id="ARBA00023163"/>
    </source>
</evidence>
<dbReference type="Proteomes" id="UP000190162">
    <property type="component" value="Unassembled WGS sequence"/>
</dbReference>
<comment type="similarity">
    <text evidence="1">Belongs to the LysR transcriptional regulatory family.</text>
</comment>
<evidence type="ECO:0000259" key="5">
    <source>
        <dbReference type="PROSITE" id="PS50931"/>
    </source>
</evidence>
<dbReference type="Pfam" id="PF00126">
    <property type="entry name" value="HTH_1"/>
    <property type="match status" value="1"/>
</dbReference>
<dbReference type="FunFam" id="1.10.10.10:FF:000001">
    <property type="entry name" value="LysR family transcriptional regulator"/>
    <property type="match status" value="1"/>
</dbReference>
<dbReference type="InterPro" id="IPR005119">
    <property type="entry name" value="LysR_subst-bd"/>
</dbReference>
<dbReference type="InterPro" id="IPR036388">
    <property type="entry name" value="WH-like_DNA-bd_sf"/>
</dbReference>
<evidence type="ECO:0000313" key="7">
    <source>
        <dbReference type="Proteomes" id="UP000190162"/>
    </source>
</evidence>
<evidence type="ECO:0000256" key="2">
    <source>
        <dbReference type="ARBA" id="ARBA00023015"/>
    </source>
</evidence>
<dbReference type="Pfam" id="PF03466">
    <property type="entry name" value="LysR_substrate"/>
    <property type="match status" value="1"/>
</dbReference>
<proteinExistence type="inferred from homology"/>
<dbReference type="PROSITE" id="PS50931">
    <property type="entry name" value="HTH_LYSR"/>
    <property type="match status" value="1"/>
</dbReference>
<dbReference type="SUPFAM" id="SSF53850">
    <property type="entry name" value="Periplasmic binding protein-like II"/>
    <property type="match status" value="1"/>
</dbReference>
<evidence type="ECO:0000256" key="3">
    <source>
        <dbReference type="ARBA" id="ARBA00023125"/>
    </source>
</evidence>
<reference evidence="7" key="1">
    <citation type="submission" date="2017-02" db="EMBL/GenBank/DDBJ databases">
        <authorList>
            <person name="Varghese N."/>
            <person name="Submissions S."/>
        </authorList>
    </citation>
    <scope>NUCLEOTIDE SEQUENCE [LARGE SCALE GENOMIC DNA]</scope>
    <source>
        <strain evidence="7">DSM 22720</strain>
    </source>
</reference>
<protein>
    <submittedName>
        <fullName evidence="6">Transcriptional regulator, LysR family</fullName>
    </submittedName>
</protein>
<keyword evidence="7" id="KW-1185">Reference proteome</keyword>
<dbReference type="PANTHER" id="PTHR30537:SF80">
    <property type="entry name" value="TRANSCRIPTIONAL REGULATOR"/>
    <property type="match status" value="1"/>
</dbReference>
<keyword evidence="3" id="KW-0238">DNA-binding</keyword>
<dbReference type="InterPro" id="IPR036390">
    <property type="entry name" value="WH_DNA-bd_sf"/>
</dbReference>
<dbReference type="EMBL" id="FUXU01000154">
    <property type="protein sequence ID" value="SKA72137.1"/>
    <property type="molecule type" value="Genomic_DNA"/>
</dbReference>
<feature type="domain" description="HTH lysR-type" evidence="5">
    <location>
        <begin position="1"/>
        <end position="59"/>
    </location>
</feature>
<dbReference type="OrthoDB" id="9786526at2"/>
<dbReference type="PRINTS" id="PR00039">
    <property type="entry name" value="HTHLYSR"/>
</dbReference>
<sequence length="291" mass="32597">MDRLSAMKAFMRVVQTGSFSATGRELNTTQTTISKRIAALESELGVQLLIRSSRDHTLTSAGALFFEKCQQILADLDEAETAVRSDITQLKGHIRLSVPVAFGRLVLTPLLPKFFAHYPNISIEIMASDRHVDLIGEGIDLAIRAKQLEDSALIARHLMDNELKLYASPDYIQRMGKPIKPSDLNTHACLLYSRFSEQQRWVLQDNNGTHSVDINGPLRSDNGDVLLEAALAGVGIGLFPFWMVSDWINQGKLTPVLPQYKERTLPMYVIYPKAINTPLRVRCFIDFLLSN</sequence>
<accession>A0A1T4W4K4</accession>
<dbReference type="InterPro" id="IPR058163">
    <property type="entry name" value="LysR-type_TF_proteobact-type"/>
</dbReference>
<dbReference type="SUPFAM" id="SSF46785">
    <property type="entry name" value="Winged helix' DNA-binding domain"/>
    <property type="match status" value="1"/>
</dbReference>
<keyword evidence="2" id="KW-0805">Transcription regulation</keyword>
<dbReference type="InterPro" id="IPR000847">
    <property type="entry name" value="LysR_HTH_N"/>
</dbReference>
<dbReference type="Gene3D" id="1.10.10.10">
    <property type="entry name" value="Winged helix-like DNA-binding domain superfamily/Winged helix DNA-binding domain"/>
    <property type="match status" value="1"/>
</dbReference>
<dbReference type="Gene3D" id="3.40.190.290">
    <property type="match status" value="1"/>
</dbReference>
<dbReference type="GO" id="GO:0003677">
    <property type="term" value="F:DNA binding"/>
    <property type="evidence" value="ECO:0007669"/>
    <property type="project" value="UniProtKB-KW"/>
</dbReference>
<organism evidence="6 7">
    <name type="scientific">Enterovibrio nigricans DSM 22720</name>
    <dbReference type="NCBI Taxonomy" id="1121868"/>
    <lineage>
        <taxon>Bacteria</taxon>
        <taxon>Pseudomonadati</taxon>
        <taxon>Pseudomonadota</taxon>
        <taxon>Gammaproteobacteria</taxon>
        <taxon>Vibrionales</taxon>
        <taxon>Vibrionaceae</taxon>
        <taxon>Enterovibrio</taxon>
    </lineage>
</organism>
<dbReference type="FunFam" id="3.40.190.290:FF:000001">
    <property type="entry name" value="Transcriptional regulator, LysR family"/>
    <property type="match status" value="1"/>
</dbReference>
<dbReference type="GO" id="GO:0003700">
    <property type="term" value="F:DNA-binding transcription factor activity"/>
    <property type="evidence" value="ECO:0007669"/>
    <property type="project" value="InterPro"/>
</dbReference>
<dbReference type="RefSeq" id="WP_078754714.1">
    <property type="nucleotide sequence ID" value="NZ_FUXU01000154.1"/>
</dbReference>
<dbReference type="AlphaFoldDB" id="A0A1T4W4K4"/>
<dbReference type="CDD" id="cd08422">
    <property type="entry name" value="PBP2_CrgA_like"/>
    <property type="match status" value="1"/>
</dbReference>
<dbReference type="PANTHER" id="PTHR30537">
    <property type="entry name" value="HTH-TYPE TRANSCRIPTIONAL REGULATOR"/>
    <property type="match status" value="1"/>
</dbReference>